<dbReference type="SMART" id="SM00401">
    <property type="entry name" value="ZnF_GATA"/>
    <property type="match status" value="1"/>
</dbReference>
<dbReference type="Proteomes" id="UP000012073">
    <property type="component" value="Unassembled WGS sequence"/>
</dbReference>
<evidence type="ECO:0000256" key="1">
    <source>
        <dbReference type="ARBA" id="ARBA00022723"/>
    </source>
</evidence>
<dbReference type="PROSITE" id="PS50114">
    <property type="entry name" value="GATA_ZN_FINGER_2"/>
    <property type="match status" value="1"/>
</dbReference>
<dbReference type="GeneID" id="17326802"/>
<dbReference type="PANTHER" id="PTHR45658:SF18">
    <property type="entry name" value="PROTEIN GAT2"/>
    <property type="match status" value="1"/>
</dbReference>
<dbReference type="PANTHER" id="PTHR45658">
    <property type="entry name" value="GATA TRANSCRIPTION FACTOR"/>
    <property type="match status" value="1"/>
</dbReference>
<dbReference type="Gramene" id="CDF39173">
    <property type="protein sequence ID" value="CDF39173"/>
    <property type="gene ID" value="CHC_T00000149001"/>
</dbReference>
<dbReference type="STRING" id="2769.R7QN20"/>
<keyword evidence="3" id="KW-0862">Zinc</keyword>
<dbReference type="KEGG" id="ccp:CHC_T00000149001"/>
<dbReference type="GO" id="GO:0008270">
    <property type="term" value="F:zinc ion binding"/>
    <property type="evidence" value="ECO:0007669"/>
    <property type="project" value="UniProtKB-KW"/>
</dbReference>
<accession>R7QN20</accession>
<feature type="compositionally biased region" description="Low complexity" evidence="5">
    <location>
        <begin position="217"/>
        <end position="233"/>
    </location>
</feature>
<dbReference type="Gene3D" id="3.30.50.10">
    <property type="entry name" value="Erythroid Transcription Factor GATA-1, subunit A"/>
    <property type="match status" value="1"/>
</dbReference>
<organism evidence="7 8">
    <name type="scientific">Chondrus crispus</name>
    <name type="common">Carrageen Irish moss</name>
    <name type="synonym">Polymorpha crispa</name>
    <dbReference type="NCBI Taxonomy" id="2769"/>
    <lineage>
        <taxon>Eukaryota</taxon>
        <taxon>Rhodophyta</taxon>
        <taxon>Florideophyceae</taxon>
        <taxon>Rhodymeniophycidae</taxon>
        <taxon>Gigartinales</taxon>
        <taxon>Gigartinaceae</taxon>
        <taxon>Chondrus</taxon>
    </lineage>
</organism>
<dbReference type="InterPro" id="IPR000679">
    <property type="entry name" value="Znf_GATA"/>
</dbReference>
<dbReference type="RefSeq" id="XP_005719084.1">
    <property type="nucleotide sequence ID" value="XM_005719027.1"/>
</dbReference>
<dbReference type="GO" id="GO:0006355">
    <property type="term" value="P:regulation of DNA-templated transcription"/>
    <property type="evidence" value="ECO:0007669"/>
    <property type="project" value="InterPro"/>
</dbReference>
<evidence type="ECO:0000259" key="6">
    <source>
        <dbReference type="PROSITE" id="PS50114"/>
    </source>
</evidence>
<name>R7QN20_CHOCR</name>
<dbReference type="EMBL" id="HG002009">
    <property type="protein sequence ID" value="CDF39173.1"/>
    <property type="molecule type" value="Genomic_DNA"/>
</dbReference>
<reference evidence="8" key="1">
    <citation type="journal article" date="2013" name="Proc. Natl. Acad. Sci. U.S.A.">
        <title>Genome structure and metabolic features in the red seaweed Chondrus crispus shed light on evolution of the Archaeplastida.</title>
        <authorList>
            <person name="Collen J."/>
            <person name="Porcel B."/>
            <person name="Carre W."/>
            <person name="Ball S.G."/>
            <person name="Chaparro C."/>
            <person name="Tonon T."/>
            <person name="Barbeyron T."/>
            <person name="Michel G."/>
            <person name="Noel B."/>
            <person name="Valentin K."/>
            <person name="Elias M."/>
            <person name="Artiguenave F."/>
            <person name="Arun A."/>
            <person name="Aury J.M."/>
            <person name="Barbosa-Neto J.F."/>
            <person name="Bothwell J.H."/>
            <person name="Bouget F.Y."/>
            <person name="Brillet L."/>
            <person name="Cabello-Hurtado F."/>
            <person name="Capella-Gutierrez S."/>
            <person name="Charrier B."/>
            <person name="Cladiere L."/>
            <person name="Cock J.M."/>
            <person name="Coelho S.M."/>
            <person name="Colleoni C."/>
            <person name="Czjzek M."/>
            <person name="Da Silva C."/>
            <person name="Delage L."/>
            <person name="Denoeud F."/>
            <person name="Deschamps P."/>
            <person name="Dittami S.M."/>
            <person name="Gabaldon T."/>
            <person name="Gachon C.M."/>
            <person name="Groisillier A."/>
            <person name="Herve C."/>
            <person name="Jabbari K."/>
            <person name="Katinka M."/>
            <person name="Kloareg B."/>
            <person name="Kowalczyk N."/>
            <person name="Labadie K."/>
            <person name="Leblanc C."/>
            <person name="Lopez P.J."/>
            <person name="McLachlan D.H."/>
            <person name="Meslet-Cladiere L."/>
            <person name="Moustafa A."/>
            <person name="Nehr Z."/>
            <person name="Nyvall Collen P."/>
            <person name="Panaud O."/>
            <person name="Partensky F."/>
            <person name="Poulain J."/>
            <person name="Rensing S.A."/>
            <person name="Rousvoal S."/>
            <person name="Samson G."/>
            <person name="Symeonidi A."/>
            <person name="Weissenbach J."/>
            <person name="Zambounis A."/>
            <person name="Wincker P."/>
            <person name="Boyen C."/>
        </authorList>
    </citation>
    <scope>NUCLEOTIDE SEQUENCE [LARGE SCALE GENOMIC DNA]</scope>
    <source>
        <strain evidence="8">cv. Stackhouse</strain>
    </source>
</reference>
<feature type="domain" description="GATA-type" evidence="6">
    <location>
        <begin position="71"/>
        <end position="103"/>
    </location>
</feature>
<dbReference type="GO" id="GO:0043565">
    <property type="term" value="F:sequence-specific DNA binding"/>
    <property type="evidence" value="ECO:0007669"/>
    <property type="project" value="InterPro"/>
</dbReference>
<feature type="compositionally biased region" description="Basic and acidic residues" evidence="5">
    <location>
        <begin position="145"/>
        <end position="157"/>
    </location>
</feature>
<feature type="region of interest" description="Disordered" evidence="5">
    <location>
        <begin position="123"/>
        <end position="237"/>
    </location>
</feature>
<evidence type="ECO:0000256" key="4">
    <source>
        <dbReference type="PROSITE-ProRule" id="PRU00094"/>
    </source>
</evidence>
<dbReference type="AlphaFoldDB" id="R7QN20"/>
<sequence>MNRPSPSSFVQISRISIFTSTTCLALSPTTPLSASASVCSFNSLITLTHFRSSNLPPLAVMGKIADPLLKLRCVHCGNTETPLWRAGPDGPKTLCNACGVRYKKGKLTIFRDKDGNLTAVKQEDTLPVHVPPAPKKSNKKLQQHHAPDPPSKSDHSHPSSPSEPAVRRPVRKVPTEGVFTAALAKKPRSRSRRTNAGQLPGRYSSKSLPDDVAQWHSPLTSPKSFSSSPAQSPRNDGGVCFQLARGASALKIDDPLPYHCDPSDEALFPDVSCLGIDSGDDDRTTVKLLPMDADPSSAEQFSFAFGELGNNASVNIGLPDRVKALRGLVLDRTRKVSARYESTVVGLCRLCEERCLRSCSNGNGQPWTLEDCKNYVRWFSQEQTVGFVANKNSSCNPGISLSDSDEMDITAGFMLPEKTAYTSAVENLKALMDSSELAGFAEACMIELLCEDVAAALSKGVFAGKCAGVHFRLAQSSFPSNSIAVRG</sequence>
<evidence type="ECO:0000256" key="5">
    <source>
        <dbReference type="SAM" id="MobiDB-lite"/>
    </source>
</evidence>
<keyword evidence="1" id="KW-0479">Metal-binding</keyword>
<dbReference type="CDD" id="cd00202">
    <property type="entry name" value="ZnF_GATA"/>
    <property type="match status" value="1"/>
</dbReference>
<protein>
    <recommendedName>
        <fullName evidence="6">GATA-type domain-containing protein</fullName>
    </recommendedName>
</protein>
<evidence type="ECO:0000256" key="3">
    <source>
        <dbReference type="ARBA" id="ARBA00022833"/>
    </source>
</evidence>
<keyword evidence="8" id="KW-1185">Reference proteome</keyword>
<dbReference type="Pfam" id="PF00320">
    <property type="entry name" value="GATA"/>
    <property type="match status" value="1"/>
</dbReference>
<dbReference type="PROSITE" id="PS00344">
    <property type="entry name" value="GATA_ZN_FINGER_1"/>
    <property type="match status" value="1"/>
</dbReference>
<dbReference type="SUPFAM" id="SSF57716">
    <property type="entry name" value="Glucocorticoid receptor-like (DNA-binding domain)"/>
    <property type="match status" value="1"/>
</dbReference>
<keyword evidence="2 4" id="KW-0863">Zinc-finger</keyword>
<proteinExistence type="predicted"/>
<evidence type="ECO:0000313" key="7">
    <source>
        <dbReference type="EMBL" id="CDF39173.1"/>
    </source>
</evidence>
<evidence type="ECO:0000256" key="2">
    <source>
        <dbReference type="ARBA" id="ARBA00022771"/>
    </source>
</evidence>
<gene>
    <name evidence="7" type="ORF">CHC_T00000149001</name>
</gene>
<dbReference type="InterPro" id="IPR051140">
    <property type="entry name" value="GATA_TF"/>
</dbReference>
<dbReference type="InterPro" id="IPR013088">
    <property type="entry name" value="Znf_NHR/GATA"/>
</dbReference>
<evidence type="ECO:0000313" key="8">
    <source>
        <dbReference type="Proteomes" id="UP000012073"/>
    </source>
</evidence>
<dbReference type="OrthoDB" id="3438at2759"/>